<dbReference type="EC" id="2.1.1.14" evidence="2"/>
<proteinExistence type="predicted"/>
<dbReference type="InterPro" id="IPR002629">
    <property type="entry name" value="Met_Synth_C/arc"/>
</dbReference>
<keyword evidence="2" id="KW-0489">Methyltransferase</keyword>
<dbReference type="Pfam" id="PF01717">
    <property type="entry name" value="Meth_synt_2"/>
    <property type="match status" value="1"/>
</dbReference>
<evidence type="ECO:0000313" key="2">
    <source>
        <dbReference type="EMBL" id="EFM82240.1"/>
    </source>
</evidence>
<dbReference type="PANTHER" id="PTHR43844">
    <property type="entry name" value="METHIONINE SYNTHASE"/>
    <property type="match status" value="1"/>
</dbReference>
<dbReference type="RefSeq" id="WP_002355260.1">
    <property type="nucleotide sequence ID" value="NZ_GL454468.1"/>
</dbReference>
<dbReference type="InterPro" id="IPR038071">
    <property type="entry name" value="UROD/MetE-like_sf"/>
</dbReference>
<accession>A0A125W498</accession>
<dbReference type="CDD" id="cd03311">
    <property type="entry name" value="CIMS_C_terminal_like"/>
    <property type="match status" value="1"/>
</dbReference>
<evidence type="ECO:0000313" key="3">
    <source>
        <dbReference type="Proteomes" id="UP000004846"/>
    </source>
</evidence>
<dbReference type="NCBIfam" id="NF005085">
    <property type="entry name" value="PRK06520.1"/>
    <property type="match status" value="1"/>
</dbReference>
<gene>
    <name evidence="2" type="ORF">HMPREF9498_02174</name>
</gene>
<dbReference type="Gene3D" id="3.20.20.210">
    <property type="match status" value="1"/>
</dbReference>
<organism evidence="2 3">
    <name type="scientific">Enterococcus faecalis TX4248</name>
    <dbReference type="NCBI Taxonomy" id="749495"/>
    <lineage>
        <taxon>Bacteria</taxon>
        <taxon>Bacillati</taxon>
        <taxon>Bacillota</taxon>
        <taxon>Bacilli</taxon>
        <taxon>Lactobacillales</taxon>
        <taxon>Enterococcaceae</taxon>
        <taxon>Enterococcus</taxon>
    </lineage>
</organism>
<dbReference type="SUPFAM" id="SSF51726">
    <property type="entry name" value="UROD/MetE-like"/>
    <property type="match status" value="1"/>
</dbReference>
<dbReference type="GO" id="GO:0008270">
    <property type="term" value="F:zinc ion binding"/>
    <property type="evidence" value="ECO:0007669"/>
    <property type="project" value="InterPro"/>
</dbReference>
<keyword evidence="2" id="KW-0808">Transferase</keyword>
<reference evidence="2 3" key="1">
    <citation type="submission" date="2010-07" db="EMBL/GenBank/DDBJ databases">
        <authorList>
            <person name="Sid Ahmed O."/>
        </authorList>
    </citation>
    <scope>NUCLEOTIDE SEQUENCE [LARGE SCALE GENOMIC DNA]</scope>
    <source>
        <strain evidence="2 3">TX4248</strain>
    </source>
</reference>
<dbReference type="EMBL" id="AEBR01000071">
    <property type="protein sequence ID" value="EFM82240.1"/>
    <property type="molecule type" value="Genomic_DNA"/>
</dbReference>
<sequence length="375" mass="42256">MSSQIPFTVDHVGSFLRPETIKKARKKVQAGALSQAELRLIEDEEIKALVAKQKAGGLRGITDGEFRRGFWHIDFLEGLNGVTGYIPETGYNQTFHGKAAPAYNIRVVDKISFPAQHPFLEDFSFLKEVVEVGDGTVAKATIPSPTMILRQEILSNDGTSRIQTIYPEIGDFYKDLAQTYKDAIAAFYERGCRYLQFDDTNWAFLADQTKQEELRAKGIQPEEIAQVCTTIINEALAGKPEDLTVTTHICRGNHASSWLFSGGYEPIAKELFATNYDGFFLEYDSDRAGDFSPLRHWQNNGSKVVLGLVTSKFPELEETEQVKARIEEAQQFVPLENLSISPQCGFASTEEGNRLTEKEQWRKVQLLQEIAREVW</sequence>
<evidence type="ECO:0000259" key="1">
    <source>
        <dbReference type="Pfam" id="PF01717"/>
    </source>
</evidence>
<feature type="domain" description="Cobalamin-independent methionine synthase MetE C-terminal/archaeal" evidence="1">
    <location>
        <begin position="174"/>
        <end position="350"/>
    </location>
</feature>
<dbReference type="GeneID" id="60892842"/>
<dbReference type="GO" id="GO:0032259">
    <property type="term" value="P:methylation"/>
    <property type="evidence" value="ECO:0007669"/>
    <property type="project" value="UniProtKB-KW"/>
</dbReference>
<protein>
    <submittedName>
        <fullName evidence="2">Methionine synthase, vitamin-B12 independent</fullName>
        <ecNumber evidence="2">2.1.1.14</ecNumber>
    </submittedName>
</protein>
<dbReference type="HOGENOM" id="CLU_058877_0_0_9"/>
<dbReference type="GO" id="GO:0003871">
    <property type="term" value="F:5-methyltetrahydropteroyltriglutamate-homocysteine S-methyltransferase activity"/>
    <property type="evidence" value="ECO:0007669"/>
    <property type="project" value="UniProtKB-EC"/>
</dbReference>
<comment type="caution">
    <text evidence="2">The sequence shown here is derived from an EMBL/GenBank/DDBJ whole genome shotgun (WGS) entry which is preliminary data.</text>
</comment>
<dbReference type="AlphaFoldDB" id="A0A125W498"/>
<name>A0A125W498_ENTFL</name>
<dbReference type="PANTHER" id="PTHR43844:SF1">
    <property type="entry name" value="METHIONINE SYNTHASE"/>
    <property type="match status" value="1"/>
</dbReference>
<dbReference type="GO" id="GO:0009086">
    <property type="term" value="P:methionine biosynthetic process"/>
    <property type="evidence" value="ECO:0007669"/>
    <property type="project" value="InterPro"/>
</dbReference>
<dbReference type="Proteomes" id="UP000004846">
    <property type="component" value="Unassembled WGS sequence"/>
</dbReference>